<feature type="region of interest" description="Disordered" evidence="5">
    <location>
        <begin position="149"/>
        <end position="168"/>
    </location>
</feature>
<keyword evidence="7" id="KW-1185">Reference proteome</keyword>
<keyword evidence="2 4" id="KW-0694">RNA-binding</keyword>
<proteinExistence type="predicted"/>
<dbReference type="Proteomes" id="UP001652626">
    <property type="component" value="Chromosome 8"/>
</dbReference>
<feature type="region of interest" description="Disordered" evidence="5">
    <location>
        <begin position="56"/>
        <end position="123"/>
    </location>
</feature>
<reference evidence="8" key="1">
    <citation type="submission" date="2025-08" db="UniProtKB">
        <authorList>
            <consortium name="RefSeq"/>
        </authorList>
    </citation>
    <scope>IDENTIFICATION</scope>
    <source>
        <tissue evidence="8">Whole body</tissue>
    </source>
</reference>
<comment type="subcellular location">
    <subcellularLocation>
        <location evidence="1">Nucleus</location>
    </subcellularLocation>
</comment>
<evidence type="ECO:0000313" key="7">
    <source>
        <dbReference type="Proteomes" id="UP001652626"/>
    </source>
</evidence>
<dbReference type="GeneID" id="113399815"/>
<evidence type="ECO:0000313" key="8">
    <source>
        <dbReference type="RefSeq" id="XP_064071712.1"/>
    </source>
</evidence>
<feature type="domain" description="RRM" evidence="6">
    <location>
        <begin position="170"/>
        <end position="258"/>
    </location>
</feature>
<accession>A0ABM4AK85</accession>
<feature type="compositionally biased region" description="Low complexity" evidence="5">
    <location>
        <begin position="103"/>
        <end position="123"/>
    </location>
</feature>
<organism evidence="7 8">
    <name type="scientific">Vanessa tameamea</name>
    <name type="common">Kamehameha butterfly</name>
    <dbReference type="NCBI Taxonomy" id="334116"/>
    <lineage>
        <taxon>Eukaryota</taxon>
        <taxon>Metazoa</taxon>
        <taxon>Ecdysozoa</taxon>
        <taxon>Arthropoda</taxon>
        <taxon>Hexapoda</taxon>
        <taxon>Insecta</taxon>
        <taxon>Pterygota</taxon>
        <taxon>Neoptera</taxon>
        <taxon>Endopterygota</taxon>
        <taxon>Lepidoptera</taxon>
        <taxon>Glossata</taxon>
        <taxon>Ditrysia</taxon>
        <taxon>Papilionoidea</taxon>
        <taxon>Nymphalidae</taxon>
        <taxon>Nymphalinae</taxon>
        <taxon>Vanessa</taxon>
    </lineage>
</organism>
<feature type="compositionally biased region" description="Polar residues" evidence="5">
    <location>
        <begin position="82"/>
        <end position="102"/>
    </location>
</feature>
<evidence type="ECO:0000259" key="6">
    <source>
        <dbReference type="PROSITE" id="PS50102"/>
    </source>
</evidence>
<dbReference type="PANTHER" id="PTHR15597:SF22">
    <property type="entry name" value="RNA-BINDING FOX PROTEIN 1, ISOFORM H"/>
    <property type="match status" value="1"/>
</dbReference>
<dbReference type="SUPFAM" id="SSF54928">
    <property type="entry name" value="RNA-binding domain, RBD"/>
    <property type="match status" value="1"/>
</dbReference>
<dbReference type="InterPro" id="IPR012677">
    <property type="entry name" value="Nucleotide-bd_a/b_plait_sf"/>
</dbReference>
<evidence type="ECO:0000256" key="1">
    <source>
        <dbReference type="ARBA" id="ARBA00004123"/>
    </source>
</evidence>
<evidence type="ECO:0000256" key="4">
    <source>
        <dbReference type="PROSITE-ProRule" id="PRU00176"/>
    </source>
</evidence>
<keyword evidence="3" id="KW-0539">Nucleus</keyword>
<dbReference type="InterPro" id="IPR047131">
    <property type="entry name" value="RBFOX1-like"/>
</dbReference>
<dbReference type="InterPro" id="IPR035979">
    <property type="entry name" value="RBD_domain_sf"/>
</dbReference>
<dbReference type="PANTHER" id="PTHR15597">
    <property type="entry name" value="ATAXIN 2-BINDING PROTEIN 1-RELATED"/>
    <property type="match status" value="1"/>
</dbReference>
<evidence type="ECO:0000256" key="3">
    <source>
        <dbReference type="ARBA" id="ARBA00023242"/>
    </source>
</evidence>
<dbReference type="RefSeq" id="XP_064071712.1">
    <property type="nucleotide sequence ID" value="XM_064215642.1"/>
</dbReference>
<gene>
    <name evidence="8" type="primary">LOC113399815</name>
</gene>
<evidence type="ECO:0000256" key="5">
    <source>
        <dbReference type="SAM" id="MobiDB-lite"/>
    </source>
</evidence>
<dbReference type="InterPro" id="IPR000504">
    <property type="entry name" value="RRM_dom"/>
</dbReference>
<dbReference type="Gene3D" id="3.30.70.330">
    <property type="match status" value="1"/>
</dbReference>
<protein>
    <submittedName>
        <fullName evidence="8">RNA binding protein fox-1 homolog 3 isoform X9</fullName>
    </submittedName>
</protein>
<sequence length="404" mass="40852">MYYPLHLFQVSNGNVIDTGTPTLLHMVGTGMAAPFPAAAAAAAAAAQFAANGDLSGVKAESGPTAPPQPTLVKSEGPPSQAPLPTNNFSPQPSSQAHTQNALENQNNNSQSEGESNEESTPVSVAAAVAQQAAAAHAAAAAVSAAVAAGAAPPAPPDKTLVPVSQASQPKRLHVSNIPFRFRDPDLRNMFGQYGTILDVEIIFNERGSKVNNATARVQTKKSPAVPNVCVQWPEAPAAALRGAAVLRGRSPRPPAAAPAHPHPLQPAVMPRAAAYASPLHAYAPVYYDPFLAAAATADSNYRLQAAKPAAEAAAAAAAAAAPLLKSPLTTAQHAAAAAAAANYGAAARAAAAAVNAAPAPAALAPLAATYGREYADPYLGHGIGPVTGYGTAVYRSGYNRFAPY</sequence>
<name>A0ABM4AK85_VANTA</name>
<dbReference type="PROSITE" id="PS50102">
    <property type="entry name" value="RRM"/>
    <property type="match status" value="1"/>
</dbReference>
<evidence type="ECO:0000256" key="2">
    <source>
        <dbReference type="ARBA" id="ARBA00022884"/>
    </source>
</evidence>